<name>A0AAV4X8M7_9ARAC</name>
<dbReference type="AlphaFoldDB" id="A0AAV4X8M7"/>
<accession>A0AAV4X8M7</accession>
<comment type="caution">
    <text evidence="1">The sequence shown here is derived from an EMBL/GenBank/DDBJ whole genome shotgun (WGS) entry which is preliminary data.</text>
</comment>
<reference evidence="1 2" key="1">
    <citation type="submission" date="2021-06" db="EMBL/GenBank/DDBJ databases">
        <title>Caerostris darwini draft genome.</title>
        <authorList>
            <person name="Kono N."/>
            <person name="Arakawa K."/>
        </authorList>
    </citation>
    <scope>NUCLEOTIDE SEQUENCE [LARGE SCALE GENOMIC DNA]</scope>
</reference>
<gene>
    <name evidence="1" type="ORF">CDAR_417061</name>
</gene>
<proteinExistence type="predicted"/>
<evidence type="ECO:0000313" key="1">
    <source>
        <dbReference type="EMBL" id="GIY90330.1"/>
    </source>
</evidence>
<dbReference type="EMBL" id="BPLQ01015712">
    <property type="protein sequence ID" value="GIY90330.1"/>
    <property type="molecule type" value="Genomic_DNA"/>
</dbReference>
<sequence length="108" mass="12581">MQYYFFCLEVESSEKGCPISKSPMAATSLARYLWMKRLVQKDLYLLAVKKGFQGIIFIPAARKEFLPFLRRSRAVRELLERAILFQQFSSGSALPKKGEKKRKKRKMA</sequence>
<protein>
    <submittedName>
        <fullName evidence="1">Uncharacterized protein</fullName>
    </submittedName>
</protein>
<organism evidence="1 2">
    <name type="scientific">Caerostris darwini</name>
    <dbReference type="NCBI Taxonomy" id="1538125"/>
    <lineage>
        <taxon>Eukaryota</taxon>
        <taxon>Metazoa</taxon>
        <taxon>Ecdysozoa</taxon>
        <taxon>Arthropoda</taxon>
        <taxon>Chelicerata</taxon>
        <taxon>Arachnida</taxon>
        <taxon>Araneae</taxon>
        <taxon>Araneomorphae</taxon>
        <taxon>Entelegynae</taxon>
        <taxon>Araneoidea</taxon>
        <taxon>Araneidae</taxon>
        <taxon>Caerostris</taxon>
    </lineage>
</organism>
<evidence type="ECO:0000313" key="2">
    <source>
        <dbReference type="Proteomes" id="UP001054837"/>
    </source>
</evidence>
<keyword evidence="2" id="KW-1185">Reference proteome</keyword>
<dbReference type="Proteomes" id="UP001054837">
    <property type="component" value="Unassembled WGS sequence"/>
</dbReference>